<feature type="non-terminal residue" evidence="2">
    <location>
        <position position="1"/>
    </location>
</feature>
<evidence type="ECO:0000313" key="3">
    <source>
        <dbReference type="Proteomes" id="UP000518266"/>
    </source>
</evidence>
<keyword evidence="3" id="KW-1185">Reference proteome</keyword>
<dbReference type="AlphaFoldDB" id="A0A7J5Y9S9"/>
<reference evidence="2 3" key="1">
    <citation type="submission" date="2020-03" db="EMBL/GenBank/DDBJ databases">
        <title>Dissostichus mawsoni Genome sequencing and assembly.</title>
        <authorList>
            <person name="Park H."/>
        </authorList>
    </citation>
    <scope>NUCLEOTIDE SEQUENCE [LARGE SCALE GENOMIC DNA]</scope>
    <source>
        <strain evidence="2">DM0001</strain>
        <tissue evidence="2">Muscle</tissue>
    </source>
</reference>
<gene>
    <name evidence="2" type="ORF">F7725_002799</name>
</gene>
<dbReference type="Proteomes" id="UP000518266">
    <property type="component" value="Unassembled WGS sequence"/>
</dbReference>
<dbReference type="EMBL" id="JAAKFY010000014">
    <property type="protein sequence ID" value="KAF3845721.1"/>
    <property type="molecule type" value="Genomic_DNA"/>
</dbReference>
<protein>
    <submittedName>
        <fullName evidence="2">Uncharacterized protein</fullName>
    </submittedName>
</protein>
<accession>A0A7J5Y9S9</accession>
<proteinExistence type="predicted"/>
<comment type="caution">
    <text evidence="2">The sequence shown here is derived from an EMBL/GenBank/DDBJ whole genome shotgun (WGS) entry which is preliminary data.</text>
</comment>
<dbReference type="OrthoDB" id="9950230at2759"/>
<name>A0A7J5Y9S9_DISMA</name>
<organism evidence="2 3">
    <name type="scientific">Dissostichus mawsoni</name>
    <name type="common">Antarctic cod</name>
    <dbReference type="NCBI Taxonomy" id="36200"/>
    <lineage>
        <taxon>Eukaryota</taxon>
        <taxon>Metazoa</taxon>
        <taxon>Chordata</taxon>
        <taxon>Craniata</taxon>
        <taxon>Vertebrata</taxon>
        <taxon>Euteleostomi</taxon>
        <taxon>Actinopterygii</taxon>
        <taxon>Neopterygii</taxon>
        <taxon>Teleostei</taxon>
        <taxon>Neoteleostei</taxon>
        <taxon>Acanthomorphata</taxon>
        <taxon>Eupercaria</taxon>
        <taxon>Perciformes</taxon>
        <taxon>Notothenioidei</taxon>
        <taxon>Nototheniidae</taxon>
        <taxon>Dissostichus</taxon>
    </lineage>
</organism>
<evidence type="ECO:0000256" key="1">
    <source>
        <dbReference type="SAM" id="MobiDB-lite"/>
    </source>
</evidence>
<sequence>MEKTWDASHLSVLPETFTPPSEEVRPAEPATVHGAQSRNQRIRKQPGRSVTRVTYNVERRSVSPELMLWQLSMKNRNISADWCNHTVSGTSIGHWARAGLYYYCGGHRLFTRIPELSVGLCAMVRLHAPLMLRGEKL</sequence>
<evidence type="ECO:0000313" key="2">
    <source>
        <dbReference type="EMBL" id="KAF3845721.1"/>
    </source>
</evidence>
<feature type="region of interest" description="Disordered" evidence="1">
    <location>
        <begin position="15"/>
        <end position="50"/>
    </location>
</feature>